<evidence type="ECO:0008006" key="3">
    <source>
        <dbReference type="Google" id="ProtNLM"/>
    </source>
</evidence>
<proteinExistence type="predicted"/>
<protein>
    <recommendedName>
        <fullName evidence="3">DUF1835 domain-containing protein</fullName>
    </recommendedName>
</protein>
<evidence type="ECO:0000313" key="2">
    <source>
        <dbReference type="Proteomes" id="UP000198623"/>
    </source>
</evidence>
<dbReference type="OrthoDB" id="127805at2"/>
<dbReference type="RefSeq" id="WP_090728320.1">
    <property type="nucleotide sequence ID" value="NZ_FOOU01000007.1"/>
</dbReference>
<reference evidence="2" key="1">
    <citation type="submission" date="2016-10" db="EMBL/GenBank/DDBJ databases">
        <authorList>
            <person name="Varghese N."/>
            <person name="Submissions S."/>
        </authorList>
    </citation>
    <scope>NUCLEOTIDE SEQUENCE [LARGE SCALE GENOMIC DNA]</scope>
    <source>
        <strain evidence="2">CGMCC 1.10971</strain>
    </source>
</reference>
<dbReference type="EMBL" id="FOOU01000007">
    <property type="protein sequence ID" value="SFG47706.1"/>
    <property type="molecule type" value="Genomic_DNA"/>
</dbReference>
<dbReference type="STRING" id="1045558.SAMN05216175_107109"/>
<evidence type="ECO:0000313" key="1">
    <source>
        <dbReference type="EMBL" id="SFG47706.1"/>
    </source>
</evidence>
<keyword evidence="2" id="KW-1185">Reference proteome</keyword>
<gene>
    <name evidence="1" type="ORF">SAMN05216175_107109</name>
</gene>
<name>A0A1I2SCA9_9GAMM</name>
<dbReference type="Proteomes" id="UP000198623">
    <property type="component" value="Unassembled WGS sequence"/>
</dbReference>
<sequence>MQNKVINILNITNGDCAVEIMEKADIPGVFLPWRDVLHDGPVPADLTLEKLSQVRAQFIIDQGWGEPEHIKQHFIQRDKTLNSFEEYEKIILWFEHDLYDQLQILQILDWFNQNRRKETALSIICVDQYLGMLSPDEMSGLFEYEEAVTESHLRLASKAWAAFRSGSPEKWSALLKADTSALPFLEGAIIRMLEEYPSCVNGLSRTAQKALEIILQGEKRPGRIFGLSQATEDRRFLGDSSFWGILHEFLASSPALLKLPQGKELTLPMSPDQELSLTQAGKDVLSGKRNWLEIIEQDRWIGGVHLTPDNMWCWDSDSGSLVKSTSFI</sequence>
<dbReference type="AlphaFoldDB" id="A0A1I2SCA9"/>
<accession>A0A1I2SCA9</accession>
<organism evidence="1 2">
    <name type="scientific">Neptunomonas qingdaonensis</name>
    <dbReference type="NCBI Taxonomy" id="1045558"/>
    <lineage>
        <taxon>Bacteria</taxon>
        <taxon>Pseudomonadati</taxon>
        <taxon>Pseudomonadota</taxon>
        <taxon>Gammaproteobacteria</taxon>
        <taxon>Oceanospirillales</taxon>
        <taxon>Oceanospirillaceae</taxon>
        <taxon>Neptunomonas</taxon>
    </lineage>
</organism>